<dbReference type="GO" id="GO:0006281">
    <property type="term" value="P:DNA repair"/>
    <property type="evidence" value="ECO:0007669"/>
    <property type="project" value="UniProtKB-KW"/>
</dbReference>
<feature type="region of interest" description="Disordered" evidence="5">
    <location>
        <begin position="425"/>
        <end position="476"/>
    </location>
</feature>
<dbReference type="Proteomes" id="UP000236161">
    <property type="component" value="Unassembled WGS sequence"/>
</dbReference>
<dbReference type="GO" id="GO:0005634">
    <property type="term" value="C:nucleus"/>
    <property type="evidence" value="ECO:0007669"/>
    <property type="project" value="UniProtKB-SubCell"/>
</dbReference>
<gene>
    <name evidence="6" type="ORF">AXF42_Ash001857</name>
</gene>
<feature type="compositionally biased region" description="Basic and acidic residues" evidence="5">
    <location>
        <begin position="1"/>
        <end position="14"/>
    </location>
</feature>
<keyword evidence="4" id="KW-0539">Nucleus</keyword>
<evidence type="ECO:0000313" key="6">
    <source>
        <dbReference type="EMBL" id="PKA52876.1"/>
    </source>
</evidence>
<feature type="compositionally biased region" description="Basic residues" evidence="5">
    <location>
        <begin position="442"/>
        <end position="458"/>
    </location>
</feature>
<evidence type="ECO:0008006" key="8">
    <source>
        <dbReference type="Google" id="ProtNLM"/>
    </source>
</evidence>
<accession>A0A2I0ABI9</accession>
<dbReference type="PANTHER" id="PTHR12663:SF3">
    <property type="entry name" value="SISTER CHROMATID COHESION PROTEIN PDS5 HOMOLOG C"/>
    <property type="match status" value="1"/>
</dbReference>
<feature type="compositionally biased region" description="Polar residues" evidence="5">
    <location>
        <begin position="356"/>
        <end position="369"/>
    </location>
</feature>
<dbReference type="OrthoDB" id="200660at2759"/>
<evidence type="ECO:0000256" key="4">
    <source>
        <dbReference type="ARBA" id="ARBA00023242"/>
    </source>
</evidence>
<comment type="subcellular location">
    <subcellularLocation>
        <location evidence="1">Nucleus</location>
    </subcellularLocation>
</comment>
<feature type="compositionally biased region" description="Basic residues" evidence="5">
    <location>
        <begin position="381"/>
        <end position="390"/>
    </location>
</feature>
<evidence type="ECO:0000256" key="3">
    <source>
        <dbReference type="ARBA" id="ARBA00023204"/>
    </source>
</evidence>
<dbReference type="GO" id="GO:0007064">
    <property type="term" value="P:mitotic sister chromatid cohesion"/>
    <property type="evidence" value="ECO:0007669"/>
    <property type="project" value="InterPro"/>
</dbReference>
<organism evidence="6 7">
    <name type="scientific">Apostasia shenzhenica</name>
    <dbReference type="NCBI Taxonomy" id="1088818"/>
    <lineage>
        <taxon>Eukaryota</taxon>
        <taxon>Viridiplantae</taxon>
        <taxon>Streptophyta</taxon>
        <taxon>Embryophyta</taxon>
        <taxon>Tracheophyta</taxon>
        <taxon>Spermatophyta</taxon>
        <taxon>Magnoliopsida</taxon>
        <taxon>Liliopsida</taxon>
        <taxon>Asparagales</taxon>
        <taxon>Orchidaceae</taxon>
        <taxon>Apostasioideae</taxon>
        <taxon>Apostasia</taxon>
    </lineage>
</organism>
<dbReference type="EMBL" id="KZ452001">
    <property type="protein sequence ID" value="PKA52876.1"/>
    <property type="molecule type" value="Genomic_DNA"/>
</dbReference>
<evidence type="ECO:0000256" key="5">
    <source>
        <dbReference type="SAM" id="MobiDB-lite"/>
    </source>
</evidence>
<dbReference type="AlphaFoldDB" id="A0A2I0ABI9"/>
<evidence type="ECO:0000256" key="1">
    <source>
        <dbReference type="ARBA" id="ARBA00004123"/>
    </source>
</evidence>
<feature type="region of interest" description="Disordered" evidence="5">
    <location>
        <begin position="347"/>
        <end position="390"/>
    </location>
</feature>
<feature type="compositionally biased region" description="Polar residues" evidence="5">
    <location>
        <begin position="432"/>
        <end position="441"/>
    </location>
</feature>
<keyword evidence="3" id="KW-0234">DNA repair</keyword>
<feature type="compositionally biased region" description="Basic residues" evidence="5">
    <location>
        <begin position="528"/>
        <end position="538"/>
    </location>
</feature>
<feature type="region of interest" description="Disordered" evidence="5">
    <location>
        <begin position="1"/>
        <end position="20"/>
    </location>
</feature>
<dbReference type="InterPro" id="IPR039776">
    <property type="entry name" value="Pds5"/>
</dbReference>
<reference evidence="6 7" key="1">
    <citation type="journal article" date="2017" name="Nature">
        <title>The Apostasia genome and the evolution of orchids.</title>
        <authorList>
            <person name="Zhang G.Q."/>
            <person name="Liu K.W."/>
            <person name="Li Z."/>
            <person name="Lohaus R."/>
            <person name="Hsiao Y.Y."/>
            <person name="Niu S.C."/>
            <person name="Wang J.Y."/>
            <person name="Lin Y.C."/>
            <person name="Xu Q."/>
            <person name="Chen L.J."/>
            <person name="Yoshida K."/>
            <person name="Fujiwara S."/>
            <person name="Wang Z.W."/>
            <person name="Zhang Y.Q."/>
            <person name="Mitsuda N."/>
            <person name="Wang M."/>
            <person name="Liu G.H."/>
            <person name="Pecoraro L."/>
            <person name="Huang H.X."/>
            <person name="Xiao X.J."/>
            <person name="Lin M."/>
            <person name="Wu X.Y."/>
            <person name="Wu W.L."/>
            <person name="Chen Y.Y."/>
            <person name="Chang S.B."/>
            <person name="Sakamoto S."/>
            <person name="Ohme-Takagi M."/>
            <person name="Yagi M."/>
            <person name="Zeng S.J."/>
            <person name="Shen C.Y."/>
            <person name="Yeh C.M."/>
            <person name="Luo Y.B."/>
            <person name="Tsai W.C."/>
            <person name="Van de Peer Y."/>
            <person name="Liu Z.J."/>
        </authorList>
    </citation>
    <scope>NUCLEOTIDE SEQUENCE [LARGE SCALE GENOMIC DNA]</scope>
    <source>
        <strain evidence="7">cv. Shenzhen</strain>
        <tissue evidence="6">Stem</tissue>
    </source>
</reference>
<dbReference type="PANTHER" id="PTHR12663">
    <property type="entry name" value="ANDROGEN INDUCED INHIBITOR OF PROLIFERATION AS3 / PDS5-RELATED"/>
    <property type="match status" value="1"/>
</dbReference>
<feature type="region of interest" description="Disordered" evidence="5">
    <location>
        <begin position="524"/>
        <end position="567"/>
    </location>
</feature>
<proteinExistence type="predicted"/>
<evidence type="ECO:0000256" key="2">
    <source>
        <dbReference type="ARBA" id="ARBA00022763"/>
    </source>
</evidence>
<evidence type="ECO:0000313" key="7">
    <source>
        <dbReference type="Proteomes" id="UP000236161"/>
    </source>
</evidence>
<protein>
    <recommendedName>
        <fullName evidence="8">Sister chromatid cohesion protein PDS5 like B-B</fullName>
    </recommendedName>
</protein>
<keyword evidence="7" id="KW-1185">Reference proteome</keyword>
<keyword evidence="2" id="KW-0227">DNA damage</keyword>
<sequence length="607" mass="66883">MDPTEKELEDRLREVGSGLASPPADVDELLRLLDQTEIILSRVEQSPSASMLDSLRPILDSLSRKEFLNHQQDDVRVFVAACISEITRITAPDAPYDDDLMKEVFAMIVDAFGKLDDISGRSYAKRVSILETVAKVRSCVIMLDLECDGLIHQMFKHFMKTIRPDHDMNVFSSMETIMALVLDESEDISQELLICILSNVQKSKKPTLPVARRLAENVISKCAMKLKPYILVAVQSMGLSLSDYEDIVTSVCHERSGVPEQNEETEKPVKAGSSLEVVGHLAGKSEKLMANGSLTLGRGSPVVEPLLKHEAELSCSSEQYKIDVATMAKNNNLDNVLVKPDSKQELKLRETKSSRDLSSVKLTDASDSSRIPVAKEAPAPPRRKTGRMKKAKLLKLKADTVVESGAQLDSNEILDSDEIRPLEHLGEDARVNSASPIVTSRRSGRAKRGRTANRKSSSKKVDNAASGKQKLSGNLETDKEISPAVASDIKNIGFVGKTESKYPLGFGRKFQEDTAADGVAAATSDTKLRRHDRNKSRRKVAETDISGKQHEHKSDIKKGKDVTESDVSGEPCLKVTVKQNCFAWSSSSCISICMTSLKTFKEFLIRI</sequence>
<dbReference type="Pfam" id="PF20168">
    <property type="entry name" value="PDS5"/>
    <property type="match status" value="1"/>
</dbReference>
<name>A0A2I0ABI9_9ASPA</name>
<feature type="compositionally biased region" description="Basic and acidic residues" evidence="5">
    <location>
        <begin position="539"/>
        <end position="563"/>
    </location>
</feature>
<dbReference type="GO" id="GO:0000785">
    <property type="term" value="C:chromatin"/>
    <property type="evidence" value="ECO:0007669"/>
    <property type="project" value="TreeGrafter"/>
</dbReference>
<dbReference type="STRING" id="1088818.A0A2I0ABI9"/>